<evidence type="ECO:0000313" key="5">
    <source>
        <dbReference type="EMBL" id="GGD56590.1"/>
    </source>
</evidence>
<dbReference type="InterPro" id="IPR002701">
    <property type="entry name" value="CM_II_prokaryot"/>
</dbReference>
<dbReference type="SUPFAM" id="SSF48179">
    <property type="entry name" value="6-phosphogluconate dehydrogenase C-terminal domain-like"/>
    <property type="match status" value="1"/>
</dbReference>
<protein>
    <recommendedName>
        <fullName evidence="2">T-protein</fullName>
    </recommendedName>
</protein>
<dbReference type="Pfam" id="PF01817">
    <property type="entry name" value="CM_2"/>
    <property type="match status" value="1"/>
</dbReference>
<comment type="pathway">
    <text evidence="2">Metabolic intermediate biosynthesis; prephenate biosynthesis; prephenate from chorismate: step 1/1.</text>
</comment>
<reference evidence="6" key="1">
    <citation type="journal article" date="2019" name="Int. J. Syst. Evol. Microbiol.">
        <title>The Global Catalogue of Microorganisms (GCM) 10K type strain sequencing project: providing services to taxonomists for standard genome sequencing and annotation.</title>
        <authorList>
            <consortium name="The Broad Institute Genomics Platform"/>
            <consortium name="The Broad Institute Genome Sequencing Center for Infectious Disease"/>
            <person name="Wu L."/>
            <person name="Ma J."/>
        </authorList>
    </citation>
    <scope>NUCLEOTIDE SEQUENCE [LARGE SCALE GENOMIC DNA]</scope>
    <source>
        <strain evidence="6">CGMCC 1.12923</strain>
    </source>
</reference>
<dbReference type="InterPro" id="IPR036263">
    <property type="entry name" value="Chorismate_II_sf"/>
</dbReference>
<keyword evidence="2" id="KW-0827">Tyrosine biosynthesis</keyword>
<dbReference type="RefSeq" id="WP_373286074.1">
    <property type="nucleotide sequence ID" value="NZ_BMGJ01000003.1"/>
</dbReference>
<dbReference type="EMBL" id="BMGJ01000003">
    <property type="protein sequence ID" value="GGD56590.1"/>
    <property type="molecule type" value="Genomic_DNA"/>
</dbReference>
<keyword evidence="2" id="KW-0413">Isomerase</keyword>
<keyword evidence="2" id="KW-0057">Aromatic amino acid biosynthesis</keyword>
<dbReference type="InterPro" id="IPR050812">
    <property type="entry name" value="Preph/Arog_dehydrog"/>
</dbReference>
<dbReference type="NCBIfam" id="TIGR01799">
    <property type="entry name" value="CM_T"/>
    <property type="match status" value="1"/>
</dbReference>
<feature type="domain" description="Chorismate mutase" evidence="3">
    <location>
        <begin position="2"/>
        <end position="93"/>
    </location>
</feature>
<dbReference type="SUPFAM" id="SSF48600">
    <property type="entry name" value="Chorismate mutase II"/>
    <property type="match status" value="1"/>
</dbReference>
<evidence type="ECO:0000256" key="2">
    <source>
        <dbReference type="PIRNR" id="PIRNR001499"/>
    </source>
</evidence>
<sequence>MTMDSDPLAHLRQQIDALDSELVALLGKRLAVTKQVGEIKSRVGLPIYVPAREAQLLQKRRAEADALGLSPDLIEDLLRRIMRESYQTQHVRYQCTKPDLGKVVVIGGHGALGSVFLEMFERSGYQAEALEKDDWDRSAEIFCDAGLVLVSVPMKLTEQVIQRLSDLPSDCLLADITSTKAAPLNAMLEVHSGPVLGLHPMFGPDVSSLVKQVVVVCHGRYPERYQWLLEQMQSWGAILNESTAKEHDDAMSFIQVMRHFCSFVYGAHLAGENPPLEQLIQFSSPIYRLELAMVGRLFAQSPDLYADIIFNNKDSVELLKRFQHRFNAALEVLEAGDKGTFIKEFFHIGQWFGDFAKKSLVESKKLLLKADDDRS</sequence>
<dbReference type="InterPro" id="IPR011277">
    <property type="entry name" value="CM_T"/>
</dbReference>
<evidence type="ECO:0000256" key="1">
    <source>
        <dbReference type="ARBA" id="ARBA00023002"/>
    </source>
</evidence>
<dbReference type="PANTHER" id="PTHR21363">
    <property type="entry name" value="PREPHENATE DEHYDROGENASE"/>
    <property type="match status" value="1"/>
</dbReference>
<dbReference type="Gene3D" id="1.20.59.10">
    <property type="entry name" value="Chorismate mutase"/>
    <property type="match status" value="1"/>
</dbReference>
<dbReference type="InterPro" id="IPR003099">
    <property type="entry name" value="Prephen_DH"/>
</dbReference>
<dbReference type="PIRSF" id="PIRSF001499">
    <property type="entry name" value="Chor_mut_pdh_Tpr"/>
    <property type="match status" value="1"/>
</dbReference>
<dbReference type="InterPro" id="IPR036291">
    <property type="entry name" value="NAD(P)-bd_dom_sf"/>
</dbReference>
<accession>A0ABQ1R354</accession>
<dbReference type="InterPro" id="IPR046825">
    <property type="entry name" value="PDH_C"/>
</dbReference>
<evidence type="ECO:0000259" key="3">
    <source>
        <dbReference type="PROSITE" id="PS51168"/>
    </source>
</evidence>
<keyword evidence="2" id="KW-0028">Amino-acid biosynthesis</keyword>
<dbReference type="PROSITE" id="PS51168">
    <property type="entry name" value="CHORISMATE_MUT_2"/>
    <property type="match status" value="1"/>
</dbReference>
<dbReference type="InterPro" id="IPR008927">
    <property type="entry name" value="6-PGluconate_DH-like_C_sf"/>
</dbReference>
<proteinExistence type="predicted"/>
<dbReference type="Proteomes" id="UP000614272">
    <property type="component" value="Unassembled WGS sequence"/>
</dbReference>
<organism evidence="5 6">
    <name type="scientific">Lacimicrobium alkaliphilum</name>
    <dbReference type="NCBI Taxonomy" id="1526571"/>
    <lineage>
        <taxon>Bacteria</taxon>
        <taxon>Pseudomonadati</taxon>
        <taxon>Pseudomonadota</taxon>
        <taxon>Gammaproteobacteria</taxon>
        <taxon>Alteromonadales</taxon>
        <taxon>Alteromonadaceae</taxon>
        <taxon>Lacimicrobium</taxon>
    </lineage>
</organism>
<dbReference type="NCBIfam" id="NF008400">
    <property type="entry name" value="PRK11199.1"/>
    <property type="match status" value="1"/>
</dbReference>
<dbReference type="SMART" id="SM00830">
    <property type="entry name" value="CM_2"/>
    <property type="match status" value="1"/>
</dbReference>
<evidence type="ECO:0000259" key="4">
    <source>
        <dbReference type="PROSITE" id="PS51176"/>
    </source>
</evidence>
<dbReference type="InterPro" id="IPR046826">
    <property type="entry name" value="PDH_N"/>
</dbReference>
<name>A0ABQ1R354_9ALTE</name>
<keyword evidence="6" id="KW-1185">Reference proteome</keyword>
<dbReference type="PANTHER" id="PTHR21363:SF0">
    <property type="entry name" value="PREPHENATE DEHYDROGENASE [NADP(+)]"/>
    <property type="match status" value="1"/>
</dbReference>
<dbReference type="InterPro" id="IPR008244">
    <property type="entry name" value="Chor_mut/prephenate_DH_T"/>
</dbReference>
<dbReference type="PROSITE" id="PS51176">
    <property type="entry name" value="PDH_ADH"/>
    <property type="match status" value="1"/>
</dbReference>
<comment type="caution">
    <text evidence="5">The sequence shown here is derived from an EMBL/GenBank/DDBJ whole genome shotgun (WGS) entry which is preliminary data.</text>
</comment>
<dbReference type="Pfam" id="PF20463">
    <property type="entry name" value="PDH_C"/>
    <property type="match status" value="1"/>
</dbReference>
<dbReference type="InterPro" id="IPR036979">
    <property type="entry name" value="CM_dom_sf"/>
</dbReference>
<dbReference type="Pfam" id="PF02153">
    <property type="entry name" value="PDH_N"/>
    <property type="match status" value="1"/>
</dbReference>
<keyword evidence="1 2" id="KW-0560">Oxidoreductase</keyword>
<gene>
    <name evidence="5" type="primary">tyrA</name>
    <name evidence="5" type="ORF">GCM10011357_10180</name>
</gene>
<evidence type="ECO:0000313" key="6">
    <source>
        <dbReference type="Proteomes" id="UP000614272"/>
    </source>
</evidence>
<comment type="subcellular location">
    <subcellularLocation>
        <location evidence="2">Cytoplasm</location>
    </subcellularLocation>
</comment>
<keyword evidence="2" id="KW-0963">Cytoplasm</keyword>
<dbReference type="SUPFAM" id="SSF51735">
    <property type="entry name" value="NAD(P)-binding Rossmann-fold domains"/>
    <property type="match status" value="1"/>
</dbReference>
<dbReference type="Gene3D" id="1.10.3660.10">
    <property type="entry name" value="6-phosphogluconate dehydrogenase C-terminal like domain"/>
    <property type="match status" value="1"/>
</dbReference>
<keyword evidence="2" id="KW-0520">NAD</keyword>
<feature type="domain" description="Prephenate/arogenate dehydrogenase" evidence="4">
    <location>
        <begin position="101"/>
        <end position="363"/>
    </location>
</feature>
<dbReference type="Gene3D" id="3.40.50.720">
    <property type="entry name" value="NAD(P)-binding Rossmann-like Domain"/>
    <property type="match status" value="1"/>
</dbReference>
<comment type="pathway">
    <text evidence="2">Amino-acid biosynthesis; L-tyrosine biosynthesis; (4-hydroxyphenyl)pyruvate from prephenate (NAD(+) route): step 1/1.</text>
</comment>